<dbReference type="Pfam" id="PF05532">
    <property type="entry name" value="CsbD"/>
    <property type="match status" value="1"/>
</dbReference>
<accession>A0AAE3N634</accession>
<dbReference type="EMBL" id="JAQIPB010000001">
    <property type="protein sequence ID" value="MDA7415568.1"/>
    <property type="molecule type" value="Genomic_DNA"/>
</dbReference>
<organism evidence="4 5">
    <name type="scientific">Xenophilus arseniciresistens</name>
    <dbReference type="NCBI Taxonomy" id="1283306"/>
    <lineage>
        <taxon>Bacteria</taxon>
        <taxon>Pseudomonadati</taxon>
        <taxon>Pseudomonadota</taxon>
        <taxon>Betaproteobacteria</taxon>
        <taxon>Burkholderiales</taxon>
        <taxon>Comamonadaceae</taxon>
        <taxon>Xenophilus</taxon>
    </lineage>
</organism>
<evidence type="ECO:0000313" key="5">
    <source>
        <dbReference type="Proteomes" id="UP001212602"/>
    </source>
</evidence>
<evidence type="ECO:0000313" key="4">
    <source>
        <dbReference type="EMBL" id="MDA7415568.1"/>
    </source>
</evidence>
<feature type="domain" description="CsbD-like" evidence="3">
    <location>
        <begin position="4"/>
        <end position="56"/>
    </location>
</feature>
<dbReference type="Gene3D" id="1.10.1470.10">
    <property type="entry name" value="YjbJ"/>
    <property type="match status" value="1"/>
</dbReference>
<dbReference type="InterPro" id="IPR008462">
    <property type="entry name" value="CsbD"/>
</dbReference>
<evidence type="ECO:0000259" key="3">
    <source>
        <dbReference type="Pfam" id="PF05532"/>
    </source>
</evidence>
<evidence type="ECO:0000256" key="1">
    <source>
        <dbReference type="ARBA" id="ARBA00009129"/>
    </source>
</evidence>
<keyword evidence="5" id="KW-1185">Reference proteome</keyword>
<name>A0AAE3N634_9BURK</name>
<feature type="region of interest" description="Disordered" evidence="2">
    <location>
        <begin position="22"/>
        <end position="52"/>
    </location>
</feature>
<dbReference type="Proteomes" id="UP001212602">
    <property type="component" value="Unassembled WGS sequence"/>
</dbReference>
<dbReference type="InterPro" id="IPR036629">
    <property type="entry name" value="YjbJ_sf"/>
</dbReference>
<dbReference type="SUPFAM" id="SSF69047">
    <property type="entry name" value="Hypothetical protein YjbJ"/>
    <property type="match status" value="1"/>
</dbReference>
<reference evidence="4" key="1">
    <citation type="submission" date="2023-01" db="EMBL/GenBank/DDBJ databases">
        <title>Xenophilus mangrovi sp. nov., isolated from soil of Mangrove nature reserve.</title>
        <authorList>
            <person name="Xu S."/>
            <person name="Liu Z."/>
            <person name="Xu Y."/>
        </authorList>
    </citation>
    <scope>NUCLEOTIDE SEQUENCE</scope>
    <source>
        <strain evidence="4">YW8</strain>
    </source>
</reference>
<gene>
    <name evidence="4" type="ORF">PGB34_04270</name>
</gene>
<sequence>MNKDQVEGRLDEAKGKIKSVAGKAVGNERLRAEGQADQLSGKAQKNYGDGKEKLKDVAERAIDKL</sequence>
<comment type="similarity">
    <text evidence="1">Belongs to the UPF0337 (CsbD) family.</text>
</comment>
<proteinExistence type="inferred from homology"/>
<comment type="caution">
    <text evidence="4">The sequence shown here is derived from an EMBL/GenBank/DDBJ whole genome shotgun (WGS) entry which is preliminary data.</text>
</comment>
<dbReference type="AlphaFoldDB" id="A0AAE3N634"/>
<protein>
    <submittedName>
        <fullName evidence="4">CsbD family protein</fullName>
    </submittedName>
</protein>
<dbReference type="RefSeq" id="WP_271426813.1">
    <property type="nucleotide sequence ID" value="NZ_JAQIPB010000001.1"/>
</dbReference>
<evidence type="ECO:0000256" key="2">
    <source>
        <dbReference type="SAM" id="MobiDB-lite"/>
    </source>
</evidence>